<keyword evidence="1 3" id="KW-0378">Hydrolase</keyword>
<evidence type="ECO:0000256" key="1">
    <source>
        <dbReference type="ARBA" id="ARBA00022801"/>
    </source>
</evidence>
<dbReference type="InterPro" id="IPR050300">
    <property type="entry name" value="GDXG_lipolytic_enzyme"/>
</dbReference>
<dbReference type="SUPFAM" id="SSF53474">
    <property type="entry name" value="alpha/beta-Hydrolases"/>
    <property type="match status" value="1"/>
</dbReference>
<dbReference type="GO" id="GO:0016787">
    <property type="term" value="F:hydrolase activity"/>
    <property type="evidence" value="ECO:0007669"/>
    <property type="project" value="UniProtKB-KW"/>
</dbReference>
<proteinExistence type="predicted"/>
<gene>
    <name evidence="3" type="ORF">F5878DRAFT_420056</name>
</gene>
<evidence type="ECO:0000313" key="3">
    <source>
        <dbReference type="EMBL" id="KAJ3842142.1"/>
    </source>
</evidence>
<keyword evidence="2" id="KW-1133">Transmembrane helix</keyword>
<evidence type="ECO:0000313" key="4">
    <source>
        <dbReference type="Proteomes" id="UP001163846"/>
    </source>
</evidence>
<dbReference type="Gene3D" id="3.40.50.1820">
    <property type="entry name" value="alpha/beta hydrolase"/>
    <property type="match status" value="1"/>
</dbReference>
<dbReference type="PANTHER" id="PTHR48081:SF31">
    <property type="entry name" value="STERYL ACETYL HYDROLASE MUG81-RELATED"/>
    <property type="match status" value="1"/>
</dbReference>
<reference evidence="3" key="1">
    <citation type="submission" date="2022-08" db="EMBL/GenBank/DDBJ databases">
        <authorList>
            <consortium name="DOE Joint Genome Institute"/>
            <person name="Min B."/>
            <person name="Riley R."/>
            <person name="Sierra-Patev S."/>
            <person name="Naranjo-Ortiz M."/>
            <person name="Looney B."/>
            <person name="Konkel Z."/>
            <person name="Slot J.C."/>
            <person name="Sakamoto Y."/>
            <person name="Steenwyk J.L."/>
            <person name="Rokas A."/>
            <person name="Carro J."/>
            <person name="Camarero S."/>
            <person name="Ferreira P."/>
            <person name="Molpeceres G."/>
            <person name="Ruiz-Duenas F.J."/>
            <person name="Serrano A."/>
            <person name="Henrissat B."/>
            <person name="Drula E."/>
            <person name="Hughes K.W."/>
            <person name="Mata J.L."/>
            <person name="Ishikawa N.K."/>
            <person name="Vargas-Isla R."/>
            <person name="Ushijima S."/>
            <person name="Smith C.A."/>
            <person name="Ahrendt S."/>
            <person name="Andreopoulos W."/>
            <person name="He G."/>
            <person name="Labutti K."/>
            <person name="Lipzen A."/>
            <person name="Ng V."/>
            <person name="Sandor L."/>
            <person name="Barry K."/>
            <person name="Martinez A.T."/>
            <person name="Xiao Y."/>
            <person name="Gibbons J.G."/>
            <person name="Terashima K."/>
            <person name="Hibbett D.S."/>
            <person name="Grigoriev I.V."/>
        </authorList>
    </citation>
    <scope>NUCLEOTIDE SEQUENCE</scope>
    <source>
        <strain evidence="3">TFB9207</strain>
    </source>
</reference>
<dbReference type="PANTHER" id="PTHR48081">
    <property type="entry name" value="AB HYDROLASE SUPERFAMILY PROTEIN C4A8.06C"/>
    <property type="match status" value="1"/>
</dbReference>
<dbReference type="Pfam" id="PF10340">
    <property type="entry name" value="Say1_Mug180"/>
    <property type="match status" value="1"/>
</dbReference>
<keyword evidence="2" id="KW-0812">Transmembrane</keyword>
<dbReference type="InterPro" id="IPR019436">
    <property type="entry name" value="Say1-like"/>
</dbReference>
<accession>A0AA38UHP7</accession>
<dbReference type="EMBL" id="MU806016">
    <property type="protein sequence ID" value="KAJ3842142.1"/>
    <property type="molecule type" value="Genomic_DNA"/>
</dbReference>
<keyword evidence="4" id="KW-1185">Reference proteome</keyword>
<name>A0AA38UHP7_9AGAR</name>
<dbReference type="InterPro" id="IPR029058">
    <property type="entry name" value="AB_hydrolase_fold"/>
</dbReference>
<organism evidence="3 4">
    <name type="scientific">Lentinula raphanica</name>
    <dbReference type="NCBI Taxonomy" id="153919"/>
    <lineage>
        <taxon>Eukaryota</taxon>
        <taxon>Fungi</taxon>
        <taxon>Dikarya</taxon>
        <taxon>Basidiomycota</taxon>
        <taxon>Agaricomycotina</taxon>
        <taxon>Agaricomycetes</taxon>
        <taxon>Agaricomycetidae</taxon>
        <taxon>Agaricales</taxon>
        <taxon>Marasmiineae</taxon>
        <taxon>Omphalotaceae</taxon>
        <taxon>Lentinula</taxon>
    </lineage>
</organism>
<comment type="caution">
    <text evidence="3">The sequence shown here is derived from an EMBL/GenBank/DDBJ whole genome shotgun (WGS) entry which is preliminary data.</text>
</comment>
<protein>
    <submittedName>
        <fullName evidence="3">Alpha/Beta hydrolase protein</fullName>
    </submittedName>
</protein>
<dbReference type="Proteomes" id="UP001163846">
    <property type="component" value="Unassembled WGS sequence"/>
</dbReference>
<sequence>MDDQTETNNSSALNLNWANYLSIAYLITVRLPFVLLKTVLSPLLHPANTYNDKPLKRRIGDALMREAPEHLPESVMLRMVGTGLEQYRQFVSKYQPELGMTVEDLPLAYNDGRGEKAQLFWIGPRRTEKVILYFPGGAYVYPVIDMMLKFWRYAQMQWKRQGLEVGIVVLSYSVGYSADAAFPIQLFQATQAVNHLLSQGCKPSDIQIVGDSAGGNLVAQLLSHMVHPLPLPSLVPPLNLPSGTRLRGVYMLSPWLSFSNPDQWGSSVQTKISDVAPSYQKLRSSGGHYLNSVSNIDIPYELSELIPYIEPVLAPDSWFSGLQNTVVERVLMTAGMEERLLNQIEVFFNRKLKPHHSDAVLLVQNGGLHDDIIMDFFVAEAPLDNDLTPVVLDWLAEGFRM</sequence>
<feature type="transmembrane region" description="Helical" evidence="2">
    <location>
        <begin position="17"/>
        <end position="36"/>
    </location>
</feature>
<evidence type="ECO:0000256" key="2">
    <source>
        <dbReference type="SAM" id="Phobius"/>
    </source>
</evidence>
<keyword evidence="2" id="KW-0472">Membrane</keyword>
<dbReference type="AlphaFoldDB" id="A0AA38UHP7"/>